<name>A0A840URM8_9FIRM</name>
<proteinExistence type="predicted"/>
<sequence length="36" mass="4410">MKEIMDYLIIFCLAIIIIYLVENNRKLRTKIKIIDR</sequence>
<feature type="transmembrane region" description="Helical" evidence="1">
    <location>
        <begin position="6"/>
        <end position="22"/>
    </location>
</feature>
<evidence type="ECO:0000256" key="1">
    <source>
        <dbReference type="SAM" id="Phobius"/>
    </source>
</evidence>
<keyword evidence="1" id="KW-0472">Membrane</keyword>
<keyword evidence="3" id="KW-1185">Reference proteome</keyword>
<comment type="caution">
    <text evidence="2">The sequence shown here is derived from an EMBL/GenBank/DDBJ whole genome shotgun (WGS) entry which is preliminary data.</text>
</comment>
<dbReference type="EMBL" id="JACHFH010000005">
    <property type="protein sequence ID" value="MBB5335484.1"/>
    <property type="molecule type" value="Genomic_DNA"/>
</dbReference>
<reference evidence="2 3" key="1">
    <citation type="submission" date="2020-08" db="EMBL/GenBank/DDBJ databases">
        <title>Genomic Encyclopedia of Type Strains, Phase IV (KMG-IV): sequencing the most valuable type-strain genomes for metagenomic binning, comparative biology and taxonomic classification.</title>
        <authorList>
            <person name="Goeker M."/>
        </authorList>
    </citation>
    <scope>NUCLEOTIDE SEQUENCE [LARGE SCALE GENOMIC DNA]</scope>
    <source>
        <strain evidence="2 3">DSM 24661</strain>
    </source>
</reference>
<dbReference type="AlphaFoldDB" id="A0A840URM8"/>
<accession>A0A840URM8</accession>
<keyword evidence="1" id="KW-0812">Transmembrane</keyword>
<gene>
    <name evidence="2" type="ORF">HNR32_000609</name>
</gene>
<keyword evidence="1" id="KW-1133">Transmembrane helix</keyword>
<evidence type="ECO:0000313" key="2">
    <source>
        <dbReference type="EMBL" id="MBB5335484.1"/>
    </source>
</evidence>
<evidence type="ECO:0000313" key="3">
    <source>
        <dbReference type="Proteomes" id="UP000559117"/>
    </source>
</evidence>
<organism evidence="2 3">
    <name type="scientific">Pectinatus brassicae</name>
    <dbReference type="NCBI Taxonomy" id="862415"/>
    <lineage>
        <taxon>Bacteria</taxon>
        <taxon>Bacillati</taxon>
        <taxon>Bacillota</taxon>
        <taxon>Negativicutes</taxon>
        <taxon>Selenomonadales</taxon>
        <taxon>Selenomonadaceae</taxon>
        <taxon>Pectinatus</taxon>
    </lineage>
</organism>
<dbReference type="Proteomes" id="UP000559117">
    <property type="component" value="Unassembled WGS sequence"/>
</dbReference>
<protein>
    <submittedName>
        <fullName evidence="2">Uncharacterized protein</fullName>
    </submittedName>
</protein>